<dbReference type="InParanoid" id="A0A163K526"/>
<proteinExistence type="predicted"/>
<dbReference type="AlphaFoldDB" id="A0A163K526"/>
<accession>A0A163K526</accession>
<sequence length="188" mass="21588">MTSFDYLEGNNAPSRDLVTKYILKDEVVRARITKEFVGEQHEYLLGDGETFDGKRCDVLYVSTTAQSVLIEVQRSVDVEFMARIINYCSGLFLQKKFGLGLPYVVVFCIEEPAENVKSQLSTPSCSLPSFITQQKPSHYQLSRYPEYQLFYRLSVNFQELTNHGWTYFSRKLFLGKFSNVIISVNNAS</sequence>
<evidence type="ECO:0000313" key="2">
    <source>
        <dbReference type="Proteomes" id="UP000078561"/>
    </source>
</evidence>
<dbReference type="EMBL" id="LT554358">
    <property type="protein sequence ID" value="SAM04333.1"/>
    <property type="molecule type" value="Genomic_DNA"/>
</dbReference>
<organism evidence="1">
    <name type="scientific">Absidia glauca</name>
    <name type="common">Pin mould</name>
    <dbReference type="NCBI Taxonomy" id="4829"/>
    <lineage>
        <taxon>Eukaryota</taxon>
        <taxon>Fungi</taxon>
        <taxon>Fungi incertae sedis</taxon>
        <taxon>Mucoromycota</taxon>
        <taxon>Mucoromycotina</taxon>
        <taxon>Mucoromycetes</taxon>
        <taxon>Mucorales</taxon>
        <taxon>Cunninghamellaceae</taxon>
        <taxon>Absidia</taxon>
    </lineage>
</organism>
<name>A0A163K526_ABSGL</name>
<keyword evidence="2" id="KW-1185">Reference proteome</keyword>
<protein>
    <submittedName>
        <fullName evidence="1">Uncharacterized protein</fullName>
    </submittedName>
</protein>
<dbReference type="Proteomes" id="UP000078561">
    <property type="component" value="Unassembled WGS sequence"/>
</dbReference>
<dbReference type="OrthoDB" id="2283182at2759"/>
<evidence type="ECO:0000313" key="1">
    <source>
        <dbReference type="EMBL" id="SAM04333.1"/>
    </source>
</evidence>
<reference evidence="1" key="1">
    <citation type="submission" date="2016-04" db="EMBL/GenBank/DDBJ databases">
        <authorList>
            <person name="Evans L.H."/>
            <person name="Alamgir A."/>
            <person name="Owens N."/>
            <person name="Weber N.D."/>
            <person name="Virtaneva K."/>
            <person name="Barbian K."/>
            <person name="Babar A."/>
            <person name="Rosenke K."/>
        </authorList>
    </citation>
    <scope>NUCLEOTIDE SEQUENCE [LARGE SCALE GENOMIC DNA]</scope>
    <source>
        <strain evidence="1">CBS 101.48</strain>
    </source>
</reference>
<gene>
    <name evidence="1" type="primary">ABSGL_10193.1 scaffold 11805</name>
</gene>